<dbReference type="Pfam" id="PF13966">
    <property type="entry name" value="zf-RVT"/>
    <property type="match status" value="1"/>
</dbReference>
<comment type="caution">
    <text evidence="2">The sequence shown here is derived from an EMBL/GenBank/DDBJ whole genome shotgun (WGS) entry which is preliminary data.</text>
</comment>
<organism evidence="2 3">
    <name type="scientific">Tagetes erecta</name>
    <name type="common">African marigold</name>
    <dbReference type="NCBI Taxonomy" id="13708"/>
    <lineage>
        <taxon>Eukaryota</taxon>
        <taxon>Viridiplantae</taxon>
        <taxon>Streptophyta</taxon>
        <taxon>Embryophyta</taxon>
        <taxon>Tracheophyta</taxon>
        <taxon>Spermatophyta</taxon>
        <taxon>Magnoliopsida</taxon>
        <taxon>eudicotyledons</taxon>
        <taxon>Gunneridae</taxon>
        <taxon>Pentapetalae</taxon>
        <taxon>asterids</taxon>
        <taxon>campanulids</taxon>
        <taxon>Asterales</taxon>
        <taxon>Asteraceae</taxon>
        <taxon>Asteroideae</taxon>
        <taxon>Heliantheae alliance</taxon>
        <taxon>Tageteae</taxon>
        <taxon>Tagetes</taxon>
    </lineage>
</organism>
<keyword evidence="3" id="KW-1185">Reference proteome</keyword>
<dbReference type="EMBL" id="JAUHHV010000005">
    <property type="protein sequence ID" value="KAK1424017.1"/>
    <property type="molecule type" value="Genomic_DNA"/>
</dbReference>
<dbReference type="PANTHER" id="PTHR36617">
    <property type="entry name" value="PROTEIN, PUTATIVE-RELATED"/>
    <property type="match status" value="1"/>
</dbReference>
<dbReference type="PANTHER" id="PTHR36617:SF5">
    <property type="entry name" value="OS05G0421675 PROTEIN"/>
    <property type="match status" value="1"/>
</dbReference>
<dbReference type="InterPro" id="IPR026960">
    <property type="entry name" value="RVT-Znf"/>
</dbReference>
<gene>
    <name evidence="2" type="ORF">QVD17_19328</name>
</gene>
<accession>A0AAD8KPI4</accession>
<sequence>MGNGRQIRFWLDWWVDQKPLKDLFPNLYAIVKDKGCTIENSLIMWCGNYKWFWNWKRNPNTPIEHAEYVDLINLVANPIISQHEDKWVWVNDASEIFSVASMKNFLFKARNNTTPFTMEWNSWIPKKLNIFMWQAEQERIQTRVGLSIRHVQIDSTNCAICDVLPESANHLLCDCDRVLVSGMAPCSSYSSSIEVAGTSYSDGSSAVTTSRPASPLPPPLQPVKISPPEVVLISYRKNVMFGFLIGLAGMAGDGEGCS</sequence>
<evidence type="ECO:0000259" key="1">
    <source>
        <dbReference type="Pfam" id="PF13966"/>
    </source>
</evidence>
<evidence type="ECO:0000313" key="2">
    <source>
        <dbReference type="EMBL" id="KAK1424017.1"/>
    </source>
</evidence>
<evidence type="ECO:0000313" key="3">
    <source>
        <dbReference type="Proteomes" id="UP001229421"/>
    </source>
</evidence>
<protein>
    <recommendedName>
        <fullName evidence="1">Reverse transcriptase zinc-binding domain-containing protein</fullName>
    </recommendedName>
</protein>
<feature type="domain" description="Reverse transcriptase zinc-binding" evidence="1">
    <location>
        <begin position="97"/>
        <end position="176"/>
    </location>
</feature>
<name>A0AAD8KPI4_TARER</name>
<proteinExistence type="predicted"/>
<dbReference type="AlphaFoldDB" id="A0AAD8KPI4"/>
<dbReference type="Proteomes" id="UP001229421">
    <property type="component" value="Unassembled WGS sequence"/>
</dbReference>
<reference evidence="2" key="1">
    <citation type="journal article" date="2023" name="bioRxiv">
        <title>Improved chromosome-level genome assembly for marigold (Tagetes erecta).</title>
        <authorList>
            <person name="Jiang F."/>
            <person name="Yuan L."/>
            <person name="Wang S."/>
            <person name="Wang H."/>
            <person name="Xu D."/>
            <person name="Wang A."/>
            <person name="Fan W."/>
        </authorList>
    </citation>
    <scope>NUCLEOTIDE SEQUENCE</scope>
    <source>
        <strain evidence="2">WSJ</strain>
        <tissue evidence="2">Leaf</tissue>
    </source>
</reference>